<sequence length="116" mass="12792">MRYLLLILSALWLVARALAYAARRRGSRVRRYAARPQAPLPHVVTGPIPIVRPISPTGVSSPTSPPERPRVGGLAPVVPLDPYRRRARRDASRRGLVVLIALARQSEEYGRAVRAA</sequence>
<name>A0ABV1ZM04_9ACTN</name>
<keyword evidence="3" id="KW-1185">Reference proteome</keyword>
<feature type="region of interest" description="Disordered" evidence="1">
    <location>
        <begin position="54"/>
        <end position="75"/>
    </location>
</feature>
<dbReference type="RefSeq" id="WP_352982139.1">
    <property type="nucleotide sequence ID" value="NZ_JBEQNB010000001.1"/>
</dbReference>
<organism evidence="2 3">
    <name type="scientific">Nocardiopsis tropica</name>
    <dbReference type="NCBI Taxonomy" id="109330"/>
    <lineage>
        <taxon>Bacteria</taxon>
        <taxon>Bacillati</taxon>
        <taxon>Actinomycetota</taxon>
        <taxon>Actinomycetes</taxon>
        <taxon>Streptosporangiales</taxon>
        <taxon>Nocardiopsidaceae</taxon>
        <taxon>Nocardiopsis</taxon>
    </lineage>
</organism>
<evidence type="ECO:0000256" key="1">
    <source>
        <dbReference type="SAM" id="MobiDB-lite"/>
    </source>
</evidence>
<reference evidence="2 3" key="1">
    <citation type="submission" date="2024-06" db="EMBL/GenBank/DDBJ databases">
        <authorList>
            <person name="Bataeva Y.V."/>
            <person name="Grigorian L.N."/>
            <person name="Solomentsev V.I."/>
        </authorList>
    </citation>
    <scope>NUCLEOTIDE SEQUENCE [LARGE SCALE GENOMIC DNA]</scope>
    <source>
        <strain evidence="3">SCPM-O-B-12605 (RCAM04882)</strain>
    </source>
</reference>
<accession>A0ABV1ZM04</accession>
<comment type="caution">
    <text evidence="2">The sequence shown here is derived from an EMBL/GenBank/DDBJ whole genome shotgun (WGS) entry which is preliminary data.</text>
</comment>
<evidence type="ECO:0000313" key="3">
    <source>
        <dbReference type="Proteomes" id="UP001432401"/>
    </source>
</evidence>
<gene>
    <name evidence="2" type="ORF">ABUK86_00130</name>
</gene>
<dbReference type="Proteomes" id="UP001432401">
    <property type="component" value="Unassembled WGS sequence"/>
</dbReference>
<evidence type="ECO:0000313" key="2">
    <source>
        <dbReference type="EMBL" id="MES0832172.1"/>
    </source>
</evidence>
<dbReference type="EMBL" id="JBEQNB010000001">
    <property type="protein sequence ID" value="MES0832172.1"/>
    <property type="molecule type" value="Genomic_DNA"/>
</dbReference>
<proteinExistence type="predicted"/>
<protein>
    <submittedName>
        <fullName evidence="2">Uncharacterized protein</fullName>
    </submittedName>
</protein>